<dbReference type="InterPro" id="IPR028082">
    <property type="entry name" value="Peripla_BP_I"/>
</dbReference>
<dbReference type="GO" id="GO:0003700">
    <property type="term" value="F:DNA-binding transcription factor activity"/>
    <property type="evidence" value="ECO:0007669"/>
    <property type="project" value="TreeGrafter"/>
</dbReference>
<dbReference type="OrthoDB" id="269117at2"/>
<dbReference type="Proteomes" id="UP000288178">
    <property type="component" value="Unassembled WGS sequence"/>
</dbReference>
<evidence type="ECO:0000313" key="6">
    <source>
        <dbReference type="Proteomes" id="UP000288178"/>
    </source>
</evidence>
<dbReference type="Gene3D" id="3.40.50.2300">
    <property type="match status" value="2"/>
</dbReference>
<evidence type="ECO:0000256" key="3">
    <source>
        <dbReference type="ARBA" id="ARBA00023163"/>
    </source>
</evidence>
<evidence type="ECO:0000256" key="2">
    <source>
        <dbReference type="ARBA" id="ARBA00023125"/>
    </source>
</evidence>
<protein>
    <submittedName>
        <fullName evidence="5">LacI family transcriptional regulator</fullName>
    </submittedName>
</protein>
<dbReference type="EMBL" id="SACT01000008">
    <property type="protein sequence ID" value="RVT49504.1"/>
    <property type="molecule type" value="Genomic_DNA"/>
</dbReference>
<name>A0A3S2VV19_9BURK</name>
<dbReference type="PROSITE" id="PS50932">
    <property type="entry name" value="HTH_LACI_2"/>
    <property type="match status" value="1"/>
</dbReference>
<dbReference type="SMART" id="SM00354">
    <property type="entry name" value="HTH_LACI"/>
    <property type="match status" value="1"/>
</dbReference>
<dbReference type="Gene3D" id="1.10.260.40">
    <property type="entry name" value="lambda repressor-like DNA-binding domains"/>
    <property type="match status" value="1"/>
</dbReference>
<feature type="domain" description="HTH lacI-type" evidence="4">
    <location>
        <begin position="1"/>
        <end position="53"/>
    </location>
</feature>
<gene>
    <name evidence="5" type="ORF">ENE75_20365</name>
</gene>
<organism evidence="5 6">
    <name type="scientific">Rubrivivax albus</name>
    <dbReference type="NCBI Taxonomy" id="2499835"/>
    <lineage>
        <taxon>Bacteria</taxon>
        <taxon>Pseudomonadati</taxon>
        <taxon>Pseudomonadota</taxon>
        <taxon>Betaproteobacteria</taxon>
        <taxon>Burkholderiales</taxon>
        <taxon>Sphaerotilaceae</taxon>
        <taxon>Rubrivivax</taxon>
    </lineage>
</organism>
<dbReference type="PROSITE" id="PS00356">
    <property type="entry name" value="HTH_LACI_1"/>
    <property type="match status" value="1"/>
</dbReference>
<evidence type="ECO:0000259" key="4">
    <source>
        <dbReference type="PROSITE" id="PS50932"/>
    </source>
</evidence>
<proteinExistence type="predicted"/>
<dbReference type="PANTHER" id="PTHR30146">
    <property type="entry name" value="LACI-RELATED TRANSCRIPTIONAL REPRESSOR"/>
    <property type="match status" value="1"/>
</dbReference>
<keyword evidence="6" id="KW-1185">Reference proteome</keyword>
<keyword evidence="3" id="KW-0804">Transcription</keyword>
<dbReference type="GO" id="GO:0000976">
    <property type="term" value="F:transcription cis-regulatory region binding"/>
    <property type="evidence" value="ECO:0007669"/>
    <property type="project" value="TreeGrafter"/>
</dbReference>
<evidence type="ECO:0000313" key="5">
    <source>
        <dbReference type="EMBL" id="RVT49504.1"/>
    </source>
</evidence>
<dbReference type="Pfam" id="PF13377">
    <property type="entry name" value="Peripla_BP_3"/>
    <property type="match status" value="1"/>
</dbReference>
<sequence length="330" mass="35298">MADVARLAGVSVSTVSRALSGSELVSLETRDRIQTLARSLNYTINVGAQNLRLRQNRTLALVVPLDTATRQHLTDPFFLALIGAIADTLTERGYDVLLSRVDADRLDHAASLVDTGRAAGVLLIGQWQHHDQLNALALRGVPLVVWGTQIAGQHYCTVGSDNVAGGRLATRHLLDQGCRRVLFLGDPAMPEVAARREGYLQALAAQELPASPSLQLAVPFAADLARPLIEARLAKGIDFDGVFACSDLMAMTTLHALAAVGRQVPDDVPLVGYDDVELARLIHPPLTTVRQSLDQAGGAMVDALLRLIDGERVAPVQLPTALVVRGTSRT</sequence>
<dbReference type="CDD" id="cd01392">
    <property type="entry name" value="HTH_LacI"/>
    <property type="match status" value="1"/>
</dbReference>
<keyword evidence="1" id="KW-0805">Transcription regulation</keyword>
<dbReference type="PANTHER" id="PTHR30146:SF120">
    <property type="entry name" value="ALANINE RACEMASE"/>
    <property type="match status" value="1"/>
</dbReference>
<dbReference type="InterPro" id="IPR046335">
    <property type="entry name" value="LacI/GalR-like_sensor"/>
</dbReference>
<dbReference type="SUPFAM" id="SSF47413">
    <property type="entry name" value="lambda repressor-like DNA-binding domains"/>
    <property type="match status" value="1"/>
</dbReference>
<accession>A0A3S2VV19</accession>
<evidence type="ECO:0000256" key="1">
    <source>
        <dbReference type="ARBA" id="ARBA00023015"/>
    </source>
</evidence>
<dbReference type="CDD" id="cd06295">
    <property type="entry name" value="PBP1_CelR"/>
    <property type="match status" value="1"/>
</dbReference>
<dbReference type="Pfam" id="PF00356">
    <property type="entry name" value="LacI"/>
    <property type="match status" value="1"/>
</dbReference>
<reference evidence="5 6" key="1">
    <citation type="submission" date="2019-01" db="EMBL/GenBank/DDBJ databases">
        <authorList>
            <person name="Chen W.-M."/>
        </authorList>
    </citation>
    <scope>NUCLEOTIDE SEQUENCE [LARGE SCALE GENOMIC DNA]</scope>
    <source>
        <strain evidence="5 6">ICH-3</strain>
    </source>
</reference>
<dbReference type="SUPFAM" id="SSF53822">
    <property type="entry name" value="Periplasmic binding protein-like I"/>
    <property type="match status" value="1"/>
</dbReference>
<comment type="caution">
    <text evidence="5">The sequence shown here is derived from an EMBL/GenBank/DDBJ whole genome shotgun (WGS) entry which is preliminary data.</text>
</comment>
<dbReference type="AlphaFoldDB" id="A0A3S2VV19"/>
<dbReference type="InterPro" id="IPR010982">
    <property type="entry name" value="Lambda_DNA-bd_dom_sf"/>
</dbReference>
<keyword evidence="2" id="KW-0238">DNA-binding</keyword>
<dbReference type="InterPro" id="IPR000843">
    <property type="entry name" value="HTH_LacI"/>
</dbReference>